<evidence type="ECO:0000256" key="5">
    <source>
        <dbReference type="SAM" id="MobiDB-lite"/>
    </source>
</evidence>
<dbReference type="InterPro" id="IPR010920">
    <property type="entry name" value="LSM_dom_sf"/>
</dbReference>
<feature type="region of interest" description="Disordered" evidence="5">
    <location>
        <begin position="520"/>
        <end position="574"/>
    </location>
</feature>
<dbReference type="InterPro" id="IPR023408">
    <property type="entry name" value="MscS_beta-dom_sf"/>
</dbReference>
<dbReference type="GO" id="GO:0055085">
    <property type="term" value="P:transmembrane transport"/>
    <property type="evidence" value="ECO:0007669"/>
    <property type="project" value="InterPro"/>
</dbReference>
<evidence type="ECO:0000256" key="2">
    <source>
        <dbReference type="ARBA" id="ARBA00022692"/>
    </source>
</evidence>
<evidence type="ECO:0000259" key="7">
    <source>
        <dbReference type="Pfam" id="PF00924"/>
    </source>
</evidence>
<feature type="transmembrane region" description="Helical" evidence="6">
    <location>
        <begin position="181"/>
        <end position="200"/>
    </location>
</feature>
<feature type="region of interest" description="Disordered" evidence="5">
    <location>
        <begin position="426"/>
        <end position="503"/>
    </location>
</feature>
<dbReference type="AlphaFoldDB" id="A0A1J5R736"/>
<evidence type="ECO:0000256" key="1">
    <source>
        <dbReference type="ARBA" id="ARBA00004370"/>
    </source>
</evidence>
<reference evidence="8" key="1">
    <citation type="submission" date="2016-10" db="EMBL/GenBank/DDBJ databases">
        <title>Sequence of Gallionella enrichment culture.</title>
        <authorList>
            <person name="Poehlein A."/>
            <person name="Muehling M."/>
            <person name="Daniel R."/>
        </authorList>
    </citation>
    <scope>NUCLEOTIDE SEQUENCE</scope>
</reference>
<dbReference type="Gene3D" id="1.10.287.1260">
    <property type="match status" value="1"/>
</dbReference>
<organism evidence="8">
    <name type="scientific">mine drainage metagenome</name>
    <dbReference type="NCBI Taxonomy" id="410659"/>
    <lineage>
        <taxon>unclassified sequences</taxon>
        <taxon>metagenomes</taxon>
        <taxon>ecological metagenomes</taxon>
    </lineage>
</organism>
<dbReference type="PANTHER" id="PTHR30566:SF25">
    <property type="entry name" value="INNER MEMBRANE PROTEIN"/>
    <property type="match status" value="1"/>
</dbReference>
<feature type="transmembrane region" description="Helical" evidence="6">
    <location>
        <begin position="25"/>
        <end position="47"/>
    </location>
</feature>
<feature type="compositionally biased region" description="Basic and acidic residues" evidence="5">
    <location>
        <begin position="527"/>
        <end position="554"/>
    </location>
</feature>
<evidence type="ECO:0000256" key="3">
    <source>
        <dbReference type="ARBA" id="ARBA00022989"/>
    </source>
</evidence>
<feature type="transmembrane region" description="Helical" evidence="6">
    <location>
        <begin position="68"/>
        <end position="86"/>
    </location>
</feature>
<keyword evidence="4 6" id="KW-0472">Membrane</keyword>
<proteinExistence type="predicted"/>
<feature type="domain" description="Mechanosensitive ion channel MscS" evidence="7">
    <location>
        <begin position="203"/>
        <end position="269"/>
    </location>
</feature>
<dbReference type="GO" id="GO:0016020">
    <property type="term" value="C:membrane"/>
    <property type="evidence" value="ECO:0007669"/>
    <property type="project" value="UniProtKB-SubCell"/>
</dbReference>
<protein>
    <submittedName>
        <fullName evidence="8">Miniconductance mechanosensitive channel MscM</fullName>
    </submittedName>
</protein>
<dbReference type="InterPro" id="IPR006685">
    <property type="entry name" value="MscS_channel_2nd"/>
</dbReference>
<evidence type="ECO:0000313" key="8">
    <source>
        <dbReference type="EMBL" id="OIQ87860.1"/>
    </source>
</evidence>
<accession>A0A1J5R736</accession>
<feature type="transmembrane region" description="Helical" evidence="6">
    <location>
        <begin position="154"/>
        <end position="175"/>
    </location>
</feature>
<evidence type="ECO:0000256" key="4">
    <source>
        <dbReference type="ARBA" id="ARBA00023136"/>
    </source>
</evidence>
<comment type="subcellular location">
    <subcellularLocation>
        <location evidence="1">Membrane</location>
    </subcellularLocation>
</comment>
<sequence>MRTELIARIVQADQAVHDVTNVVKLVVAVVVGIVLALALAEVASAVVRAAGRRTWLAVTLAARARRPLRAVLLVVAVWLGLRIGTTPTPPPSGTGLRAGWVVAIEHGLQIALIFALAWLVGALAFVVEDAALRRYSMDMADNRHARRIRTQVTVLRRVTVAALVLCAIAGALLTFPSARTAGASVLASAGLISLVAGLAAQSVLGNFFAGVQLAFSDAIRIGDVVVVDGEWGRIEEITMTYVVVHVWDDRRLILPSTRFTSKSFENWTRRSSQLLGAIELDLDWNVPVEAMRAELRRLLDTTDLWDGRVGVLQVTDASNGAVRIRALASAADAPSLFDLRCYVREGLVRWLQREMPSALPRTRWEGAVAGAVPVAASVPDERPADAPVIEVPGAEVAFSTVSPPVPVRASADDVPSRGPATILLTTAVPPEPVPPEPASSGPIGSAPTSSGPIGSAPTMVVPMSDGEPATVSRRSVRRSGEPEESRQSGQQETIRLDLSASDSRLFTGSIDAIERSKAFTGPGEGAYAERDEAVEKAARAERAEQEAAERHGAVDAKGAANTEGKEPTPGGPDR</sequence>
<dbReference type="EMBL" id="MLJW01000400">
    <property type="protein sequence ID" value="OIQ87860.1"/>
    <property type="molecule type" value="Genomic_DNA"/>
</dbReference>
<dbReference type="PANTHER" id="PTHR30566">
    <property type="entry name" value="YNAI-RELATED MECHANOSENSITIVE ION CHANNEL"/>
    <property type="match status" value="1"/>
</dbReference>
<name>A0A1J5R736_9ZZZZ</name>
<keyword evidence="2 6" id="KW-0812">Transmembrane</keyword>
<evidence type="ECO:0000256" key="6">
    <source>
        <dbReference type="SAM" id="Phobius"/>
    </source>
</evidence>
<gene>
    <name evidence="8" type="primary">mscM_3</name>
    <name evidence="8" type="ORF">GALL_302660</name>
</gene>
<keyword evidence="3 6" id="KW-1133">Transmembrane helix</keyword>
<dbReference type="SUPFAM" id="SSF50182">
    <property type="entry name" value="Sm-like ribonucleoproteins"/>
    <property type="match status" value="1"/>
</dbReference>
<dbReference type="Pfam" id="PF00924">
    <property type="entry name" value="MS_channel_2nd"/>
    <property type="match status" value="1"/>
</dbReference>
<feature type="transmembrane region" description="Helical" evidence="6">
    <location>
        <begin position="106"/>
        <end position="127"/>
    </location>
</feature>
<comment type="caution">
    <text evidence="8">The sequence shown here is derived from an EMBL/GenBank/DDBJ whole genome shotgun (WGS) entry which is preliminary data.</text>
</comment>
<dbReference type="Gene3D" id="2.30.30.60">
    <property type="match status" value="1"/>
</dbReference>